<gene>
    <name evidence="8" type="ORF">ADH67_09260</name>
</gene>
<keyword evidence="5 7" id="KW-1133">Transmembrane helix</keyword>
<dbReference type="InterPro" id="IPR052049">
    <property type="entry name" value="Electron_transfer_protein"/>
</dbReference>
<feature type="transmembrane region" description="Helical" evidence="7">
    <location>
        <begin position="255"/>
        <end position="274"/>
    </location>
</feature>
<evidence type="ECO:0000313" key="9">
    <source>
        <dbReference type="Proteomes" id="UP000214610"/>
    </source>
</evidence>
<dbReference type="Gene3D" id="1.20.1630.10">
    <property type="entry name" value="Formate dehydrogenase/DMSO reductase domain"/>
    <property type="match status" value="1"/>
</dbReference>
<dbReference type="EMBL" id="NHMP01000005">
    <property type="protein sequence ID" value="OXE47333.1"/>
    <property type="molecule type" value="Genomic_DNA"/>
</dbReference>
<keyword evidence="3" id="KW-1003">Cell membrane</keyword>
<keyword evidence="6 7" id="KW-0472">Membrane</keyword>
<feature type="transmembrane region" description="Helical" evidence="7">
    <location>
        <begin position="100"/>
        <end position="120"/>
    </location>
</feature>
<keyword evidence="9" id="KW-1185">Reference proteome</keyword>
<sequence>MQPTDIIIDFTTGLSGSVAWPWPIAVYLFLAGISGGAVALAVILNLFSHSHADTPQMKAASIVGLVTILLGMVCLVLDLTDPFQFWRILIYYNPTSVMSIGVMALLFYIPLLFVLTLLVFKDLKILAFLKPITDFLAGFRVLLDWAVMILAIVICAYTGFLISALIRFPLINTAVLPALFVASGFSAGGAAVRLVAMAFGAQREDAPMHQLHVAEYPIILVEAMCIFMIAVSLITGTEAAQLAFTAFTTGTWSCVFWFGAIFIGMVVPITLSFFRSAFCFYTGCTAAIVGMMCLRLFILYAGQLNGLN</sequence>
<comment type="similarity">
    <text evidence="2">Belongs to the NrfD family.</text>
</comment>
<dbReference type="RefSeq" id="WP_066594458.1">
    <property type="nucleotide sequence ID" value="NZ_CAJTBZ010000017.1"/>
</dbReference>
<evidence type="ECO:0000256" key="3">
    <source>
        <dbReference type="ARBA" id="ARBA00022475"/>
    </source>
</evidence>
<feature type="transmembrane region" description="Helical" evidence="7">
    <location>
        <begin position="178"/>
        <end position="201"/>
    </location>
</feature>
<evidence type="ECO:0000256" key="5">
    <source>
        <dbReference type="ARBA" id="ARBA00022989"/>
    </source>
</evidence>
<dbReference type="PANTHER" id="PTHR34856:SF2">
    <property type="entry name" value="PROTEIN NRFD"/>
    <property type="match status" value="1"/>
</dbReference>
<evidence type="ECO:0000256" key="6">
    <source>
        <dbReference type="ARBA" id="ARBA00023136"/>
    </source>
</evidence>
<organism evidence="8 9">
    <name type="scientific">Turicimonas muris</name>
    <dbReference type="NCBI Taxonomy" id="1796652"/>
    <lineage>
        <taxon>Bacteria</taxon>
        <taxon>Pseudomonadati</taxon>
        <taxon>Pseudomonadota</taxon>
        <taxon>Betaproteobacteria</taxon>
        <taxon>Burkholderiales</taxon>
        <taxon>Sutterellaceae</taxon>
        <taxon>Turicimonas</taxon>
    </lineage>
</organism>
<feature type="transmembrane region" description="Helical" evidence="7">
    <location>
        <begin position="213"/>
        <end position="235"/>
    </location>
</feature>
<dbReference type="GeneID" id="78362293"/>
<dbReference type="GO" id="GO:0005886">
    <property type="term" value="C:plasma membrane"/>
    <property type="evidence" value="ECO:0007669"/>
    <property type="project" value="UniProtKB-SubCell"/>
</dbReference>
<keyword evidence="4 7" id="KW-0812">Transmembrane</keyword>
<feature type="transmembrane region" description="Helical" evidence="7">
    <location>
        <begin position="141"/>
        <end position="166"/>
    </location>
</feature>
<evidence type="ECO:0000256" key="2">
    <source>
        <dbReference type="ARBA" id="ARBA00008929"/>
    </source>
</evidence>
<protein>
    <submittedName>
        <fullName evidence="8">Nitrite reductase</fullName>
    </submittedName>
</protein>
<dbReference type="AlphaFoldDB" id="A0A227KI75"/>
<name>A0A227KI75_9BURK</name>
<dbReference type="InterPro" id="IPR005614">
    <property type="entry name" value="NrfD-like"/>
</dbReference>
<reference evidence="9" key="1">
    <citation type="submission" date="2017-05" db="EMBL/GenBank/DDBJ databases">
        <title>Improved OligoMM genomes.</title>
        <authorList>
            <person name="Garzetti D."/>
        </authorList>
    </citation>
    <scope>NUCLEOTIDE SEQUENCE [LARGE SCALE GENOMIC DNA]</scope>
    <source>
        <strain evidence="9">YL45</strain>
    </source>
</reference>
<dbReference type="PANTHER" id="PTHR34856">
    <property type="entry name" value="PROTEIN NRFD"/>
    <property type="match status" value="1"/>
</dbReference>
<comment type="caution">
    <text evidence="8">The sequence shown here is derived from an EMBL/GenBank/DDBJ whole genome shotgun (WGS) entry which is preliminary data.</text>
</comment>
<comment type="subcellular location">
    <subcellularLocation>
        <location evidence="1">Cell membrane</location>
        <topology evidence="1">Multi-pass membrane protein</topology>
    </subcellularLocation>
</comment>
<evidence type="ECO:0000313" key="8">
    <source>
        <dbReference type="EMBL" id="OXE47333.1"/>
    </source>
</evidence>
<dbReference type="Proteomes" id="UP000214610">
    <property type="component" value="Unassembled WGS sequence"/>
</dbReference>
<dbReference type="Pfam" id="PF03916">
    <property type="entry name" value="NrfD"/>
    <property type="match status" value="1"/>
</dbReference>
<evidence type="ECO:0000256" key="7">
    <source>
        <dbReference type="SAM" id="Phobius"/>
    </source>
</evidence>
<accession>A0A227KI75</accession>
<evidence type="ECO:0000256" key="1">
    <source>
        <dbReference type="ARBA" id="ARBA00004651"/>
    </source>
</evidence>
<feature type="transmembrane region" description="Helical" evidence="7">
    <location>
        <begin position="59"/>
        <end position="80"/>
    </location>
</feature>
<proteinExistence type="inferred from homology"/>
<feature type="transmembrane region" description="Helical" evidence="7">
    <location>
        <begin position="281"/>
        <end position="302"/>
    </location>
</feature>
<evidence type="ECO:0000256" key="4">
    <source>
        <dbReference type="ARBA" id="ARBA00022692"/>
    </source>
</evidence>
<feature type="transmembrane region" description="Helical" evidence="7">
    <location>
        <begin position="24"/>
        <end position="47"/>
    </location>
</feature>